<gene>
    <name evidence="1" type="ORF">V5E97_25980</name>
</gene>
<protein>
    <submittedName>
        <fullName evidence="1">Uncharacterized protein</fullName>
    </submittedName>
</protein>
<accession>A0AAU7C9F2</accession>
<dbReference type="EMBL" id="CP155447">
    <property type="protein sequence ID" value="XBH01781.1"/>
    <property type="molecule type" value="Genomic_DNA"/>
</dbReference>
<sequence>MSDQTVRDVLRVFLACGLDAFYLFRSGSAPNTAHLDRVAVELRPLLAEERPWTSRQLGQDPAEQRIVLSSRQIRFHYRRIQANY</sequence>
<name>A0AAU7C9F2_9BACT</name>
<dbReference type="AlphaFoldDB" id="A0AAU7C9F2"/>
<evidence type="ECO:0000313" key="1">
    <source>
        <dbReference type="EMBL" id="XBH01781.1"/>
    </source>
</evidence>
<reference evidence="1" key="1">
    <citation type="submission" date="2024-05" db="EMBL/GenBank/DDBJ databases">
        <title>Planctomycetes of the genus Singulisphaera possess chitinolytic capabilities.</title>
        <authorList>
            <person name="Ivanova A."/>
        </authorList>
    </citation>
    <scope>NUCLEOTIDE SEQUENCE</scope>
    <source>
        <strain evidence="1">Ch08T</strain>
    </source>
</reference>
<proteinExistence type="predicted"/>
<organism evidence="1">
    <name type="scientific">Singulisphaera sp. Ch08</name>
    <dbReference type="NCBI Taxonomy" id="3120278"/>
    <lineage>
        <taxon>Bacteria</taxon>
        <taxon>Pseudomonadati</taxon>
        <taxon>Planctomycetota</taxon>
        <taxon>Planctomycetia</taxon>
        <taxon>Isosphaerales</taxon>
        <taxon>Isosphaeraceae</taxon>
        <taxon>Singulisphaera</taxon>
    </lineage>
</organism>
<dbReference type="RefSeq" id="WP_406694526.1">
    <property type="nucleotide sequence ID" value="NZ_CP155447.1"/>
</dbReference>